<keyword evidence="7" id="KW-0865">Zymogen</keyword>
<organism evidence="12 13">
    <name type="scientific">Saccharomycopsis crataegensis</name>
    <dbReference type="NCBI Taxonomy" id="43959"/>
    <lineage>
        <taxon>Eukaryota</taxon>
        <taxon>Fungi</taxon>
        <taxon>Dikarya</taxon>
        <taxon>Ascomycota</taxon>
        <taxon>Saccharomycotina</taxon>
        <taxon>Saccharomycetes</taxon>
        <taxon>Saccharomycopsidaceae</taxon>
        <taxon>Saccharomycopsis</taxon>
    </lineage>
</organism>
<evidence type="ECO:0000313" key="13">
    <source>
        <dbReference type="Proteomes" id="UP001360560"/>
    </source>
</evidence>
<keyword evidence="8" id="KW-0325">Glycoprotein</keyword>
<dbReference type="GeneID" id="90071009"/>
<dbReference type="PROSITE" id="PS51767">
    <property type="entry name" value="PEPTIDASE_A1"/>
    <property type="match status" value="1"/>
</dbReference>
<proteinExistence type="inferred from homology"/>
<feature type="active site" evidence="9">
    <location>
        <position position="341"/>
    </location>
</feature>
<evidence type="ECO:0000256" key="4">
    <source>
        <dbReference type="ARBA" id="ARBA00022729"/>
    </source>
</evidence>
<dbReference type="Pfam" id="PF00026">
    <property type="entry name" value="Asp"/>
    <property type="match status" value="1"/>
</dbReference>
<keyword evidence="4" id="KW-0732">Signal</keyword>
<protein>
    <recommendedName>
        <fullName evidence="11">Peptidase A1 domain-containing protein</fullName>
    </recommendedName>
</protein>
<keyword evidence="13" id="KW-1185">Reference proteome</keyword>
<evidence type="ECO:0000256" key="2">
    <source>
        <dbReference type="ARBA" id="ARBA00022670"/>
    </source>
</evidence>
<dbReference type="InterPro" id="IPR021109">
    <property type="entry name" value="Peptidase_aspartic_dom_sf"/>
</dbReference>
<dbReference type="AlphaFoldDB" id="A0AAV5QEZ4"/>
<keyword evidence="5 10" id="KW-0064">Aspartyl protease</keyword>
<dbReference type="PANTHER" id="PTHR47965">
    <property type="entry name" value="ASPARTYL PROTEASE-RELATED"/>
    <property type="match status" value="1"/>
</dbReference>
<dbReference type="GO" id="GO:0005576">
    <property type="term" value="C:extracellular region"/>
    <property type="evidence" value="ECO:0007669"/>
    <property type="project" value="TreeGrafter"/>
</dbReference>
<dbReference type="SUPFAM" id="SSF50630">
    <property type="entry name" value="Acid proteases"/>
    <property type="match status" value="1"/>
</dbReference>
<reference evidence="12 13" key="1">
    <citation type="journal article" date="2023" name="Elife">
        <title>Identification of key yeast species and microbe-microbe interactions impacting larval growth of Drosophila in the wild.</title>
        <authorList>
            <person name="Mure A."/>
            <person name="Sugiura Y."/>
            <person name="Maeda R."/>
            <person name="Honda K."/>
            <person name="Sakurai N."/>
            <person name="Takahashi Y."/>
            <person name="Watada M."/>
            <person name="Katoh T."/>
            <person name="Gotoh A."/>
            <person name="Gotoh Y."/>
            <person name="Taniguchi I."/>
            <person name="Nakamura K."/>
            <person name="Hayashi T."/>
            <person name="Katayama T."/>
            <person name="Uemura T."/>
            <person name="Hattori Y."/>
        </authorList>
    </citation>
    <scope>NUCLEOTIDE SEQUENCE [LARGE SCALE GENOMIC DNA]</scope>
    <source>
        <strain evidence="12 13">SC-9</strain>
    </source>
</reference>
<dbReference type="GO" id="GO:0031505">
    <property type="term" value="P:fungal-type cell wall organization"/>
    <property type="evidence" value="ECO:0007669"/>
    <property type="project" value="TreeGrafter"/>
</dbReference>
<dbReference type="InterPro" id="IPR033876">
    <property type="entry name" value="SAP-like"/>
</dbReference>
<dbReference type="Proteomes" id="UP001360560">
    <property type="component" value="Unassembled WGS sequence"/>
</dbReference>
<keyword evidence="6 10" id="KW-0378">Hydrolase</keyword>
<comment type="similarity">
    <text evidence="1 10">Belongs to the peptidase A1 family.</text>
</comment>
<keyword evidence="3" id="KW-0165">Cleavage on pair of basic residues</keyword>
<evidence type="ECO:0000256" key="7">
    <source>
        <dbReference type="ARBA" id="ARBA00023145"/>
    </source>
</evidence>
<evidence type="ECO:0000256" key="1">
    <source>
        <dbReference type="ARBA" id="ARBA00007447"/>
    </source>
</evidence>
<evidence type="ECO:0000256" key="9">
    <source>
        <dbReference type="PIRSR" id="PIRSR601461-1"/>
    </source>
</evidence>
<dbReference type="RefSeq" id="XP_064850030.1">
    <property type="nucleotide sequence ID" value="XM_064993958.1"/>
</dbReference>
<accession>A0AAV5QEZ4</accession>
<dbReference type="InterPro" id="IPR033121">
    <property type="entry name" value="PEPTIDASE_A1"/>
</dbReference>
<dbReference type="Gene3D" id="2.40.70.10">
    <property type="entry name" value="Acid Proteases"/>
    <property type="match status" value="2"/>
</dbReference>
<gene>
    <name evidence="12" type="ORF">DASC09_003550</name>
</gene>
<evidence type="ECO:0000256" key="8">
    <source>
        <dbReference type="ARBA" id="ARBA00023180"/>
    </source>
</evidence>
<keyword evidence="2 10" id="KW-0645">Protease</keyword>
<feature type="active site" evidence="9">
    <location>
        <position position="156"/>
    </location>
</feature>
<dbReference type="GO" id="GO:0006508">
    <property type="term" value="P:proteolysis"/>
    <property type="evidence" value="ECO:0007669"/>
    <property type="project" value="UniProtKB-KW"/>
</dbReference>
<evidence type="ECO:0000256" key="3">
    <source>
        <dbReference type="ARBA" id="ARBA00022685"/>
    </source>
</evidence>
<name>A0AAV5QEZ4_9ASCO</name>
<dbReference type="PROSITE" id="PS00141">
    <property type="entry name" value="ASP_PROTEASE"/>
    <property type="match status" value="2"/>
</dbReference>
<comment type="caution">
    <text evidence="12">The sequence shown here is derived from an EMBL/GenBank/DDBJ whole genome shotgun (WGS) entry which is preliminary data.</text>
</comment>
<dbReference type="PRINTS" id="PR00792">
    <property type="entry name" value="PEPSIN"/>
</dbReference>
<feature type="domain" description="Peptidase A1" evidence="11">
    <location>
        <begin position="138"/>
        <end position="454"/>
    </location>
</feature>
<evidence type="ECO:0000256" key="5">
    <source>
        <dbReference type="ARBA" id="ARBA00022750"/>
    </source>
</evidence>
<evidence type="ECO:0000256" key="6">
    <source>
        <dbReference type="ARBA" id="ARBA00022801"/>
    </source>
</evidence>
<sequence length="467" mass="50800">MASFLAYLGDALSIQKRFVNITSTTNNVTKNGDGLLEGVAINRIKSTISQKILGIDSNKTYVHMDFAVQSSDELIELKTGSLQRMATNLVSKTINTDNGVSRNVMRQVSAMPKYAKSLLKRQHLPFENIVIQNKKVYYSVELEVGSDNQPVSVVLDTGSSDLWVPTFQLSAGIGYFNPDTSTSYQSSNSSFGISYGDGTYAIGTWGNDTVSIGEDVNVNNVILGVVDNCTASQGVLGIGLQGNEAQGKNYSNMPMLLQQQGYLDNITYSLYLDSADSGSGSILFGAIDLEKYQGELTTLPLVNINDGGMSTEVPVAFFVNVTSIDGTDSTLAETTYPGLLDSGTTLLYAPTEVYEAIGEKYGMKSEVGYVHFCDAWKGQNLTFNFENDLQIRVPMDDMMYKLSYNNGSTVSVLGLDMCLVGVLESPGDYYVLGDNFLRSAYVHYDLTNGVVSMAQVKYTDNSLIQLV</sequence>
<dbReference type="GO" id="GO:0009277">
    <property type="term" value="C:fungal-type cell wall"/>
    <property type="evidence" value="ECO:0007669"/>
    <property type="project" value="TreeGrafter"/>
</dbReference>
<evidence type="ECO:0000259" key="11">
    <source>
        <dbReference type="PROSITE" id="PS51767"/>
    </source>
</evidence>
<dbReference type="GO" id="GO:0004190">
    <property type="term" value="F:aspartic-type endopeptidase activity"/>
    <property type="evidence" value="ECO:0007669"/>
    <property type="project" value="UniProtKB-KW"/>
</dbReference>
<dbReference type="InterPro" id="IPR001461">
    <property type="entry name" value="Aspartic_peptidase_A1"/>
</dbReference>
<dbReference type="InterPro" id="IPR001969">
    <property type="entry name" value="Aspartic_peptidase_AS"/>
</dbReference>
<evidence type="ECO:0000256" key="10">
    <source>
        <dbReference type="RuleBase" id="RU000454"/>
    </source>
</evidence>
<dbReference type="PANTHER" id="PTHR47965:SF12">
    <property type="entry name" value="ASPARTIC PROTEINASE 3-RELATED"/>
    <property type="match status" value="1"/>
</dbReference>
<evidence type="ECO:0000313" key="12">
    <source>
        <dbReference type="EMBL" id="GMM33030.1"/>
    </source>
</evidence>
<dbReference type="EMBL" id="BTFZ01000001">
    <property type="protein sequence ID" value="GMM33030.1"/>
    <property type="molecule type" value="Genomic_DNA"/>
</dbReference>
<dbReference type="CDD" id="cd05474">
    <property type="entry name" value="SAP_like"/>
    <property type="match status" value="1"/>
</dbReference>